<evidence type="ECO:0000259" key="8">
    <source>
        <dbReference type="PROSITE" id="PS50928"/>
    </source>
</evidence>
<feature type="transmembrane region" description="Helical" evidence="7">
    <location>
        <begin position="12"/>
        <end position="37"/>
    </location>
</feature>
<evidence type="ECO:0000313" key="10">
    <source>
        <dbReference type="Proteomes" id="UP000295726"/>
    </source>
</evidence>
<comment type="subcellular location">
    <subcellularLocation>
        <location evidence="1 7">Cell membrane</location>
        <topology evidence="1 7">Multi-pass membrane protein</topology>
    </subcellularLocation>
</comment>
<dbReference type="GO" id="GO:0055085">
    <property type="term" value="P:transmembrane transport"/>
    <property type="evidence" value="ECO:0007669"/>
    <property type="project" value="InterPro"/>
</dbReference>
<comment type="similarity">
    <text evidence="7">Belongs to the binding-protein-dependent transport system permease family.</text>
</comment>
<keyword evidence="3" id="KW-1003">Cell membrane</keyword>
<dbReference type="PROSITE" id="PS50928">
    <property type="entry name" value="ABC_TM1"/>
    <property type="match status" value="1"/>
</dbReference>
<keyword evidence="10" id="KW-1185">Reference proteome</keyword>
<dbReference type="InterPro" id="IPR035906">
    <property type="entry name" value="MetI-like_sf"/>
</dbReference>
<keyword evidence="2 7" id="KW-0813">Transport</keyword>
<evidence type="ECO:0000256" key="2">
    <source>
        <dbReference type="ARBA" id="ARBA00022448"/>
    </source>
</evidence>
<feature type="domain" description="ABC transmembrane type-1" evidence="8">
    <location>
        <begin position="66"/>
        <end position="280"/>
    </location>
</feature>
<proteinExistence type="inferred from homology"/>
<evidence type="ECO:0000313" key="9">
    <source>
        <dbReference type="EMBL" id="TCS77337.1"/>
    </source>
</evidence>
<dbReference type="InterPro" id="IPR000515">
    <property type="entry name" value="MetI-like"/>
</dbReference>
<gene>
    <name evidence="9" type="ORF">EDD59_11869</name>
</gene>
<evidence type="ECO:0000256" key="3">
    <source>
        <dbReference type="ARBA" id="ARBA00022475"/>
    </source>
</evidence>
<keyword evidence="6 7" id="KW-0472">Membrane</keyword>
<protein>
    <submittedName>
        <fullName evidence="9">Carbohydrate ABC transporter membrane protein 1 (CUT1 family)</fullName>
    </submittedName>
</protein>
<comment type="caution">
    <text evidence="9">The sequence shown here is derived from an EMBL/GenBank/DDBJ whole genome shotgun (WGS) entry which is preliminary data.</text>
</comment>
<dbReference type="EMBL" id="SLZZ01000018">
    <property type="protein sequence ID" value="TCS77337.1"/>
    <property type="molecule type" value="Genomic_DNA"/>
</dbReference>
<evidence type="ECO:0000256" key="1">
    <source>
        <dbReference type="ARBA" id="ARBA00004651"/>
    </source>
</evidence>
<dbReference type="PANTHER" id="PTHR30193">
    <property type="entry name" value="ABC TRANSPORTER PERMEASE PROTEIN"/>
    <property type="match status" value="1"/>
</dbReference>
<organism evidence="9 10">
    <name type="scientific">Muricomes intestini</name>
    <dbReference type="NCBI Taxonomy" id="1796634"/>
    <lineage>
        <taxon>Bacteria</taxon>
        <taxon>Bacillati</taxon>
        <taxon>Bacillota</taxon>
        <taxon>Clostridia</taxon>
        <taxon>Lachnospirales</taxon>
        <taxon>Lachnospiraceae</taxon>
        <taxon>Muricomes</taxon>
    </lineage>
</organism>
<feature type="transmembrane region" description="Helical" evidence="7">
    <location>
        <begin position="151"/>
        <end position="176"/>
    </location>
</feature>
<dbReference type="AlphaFoldDB" id="A0A4R3K3U6"/>
<evidence type="ECO:0000256" key="5">
    <source>
        <dbReference type="ARBA" id="ARBA00022989"/>
    </source>
</evidence>
<evidence type="ECO:0000256" key="6">
    <source>
        <dbReference type="ARBA" id="ARBA00023136"/>
    </source>
</evidence>
<feature type="transmembrane region" description="Helical" evidence="7">
    <location>
        <begin position="72"/>
        <end position="91"/>
    </location>
</feature>
<feature type="transmembrane region" description="Helical" evidence="7">
    <location>
        <begin position="197"/>
        <end position="219"/>
    </location>
</feature>
<dbReference type="Gene3D" id="1.10.3720.10">
    <property type="entry name" value="MetI-like"/>
    <property type="match status" value="1"/>
</dbReference>
<name>A0A4R3K3U6_9FIRM</name>
<evidence type="ECO:0000256" key="7">
    <source>
        <dbReference type="RuleBase" id="RU363032"/>
    </source>
</evidence>
<dbReference type="GO" id="GO:0005886">
    <property type="term" value="C:plasma membrane"/>
    <property type="evidence" value="ECO:0007669"/>
    <property type="project" value="UniProtKB-SubCell"/>
</dbReference>
<dbReference type="Pfam" id="PF00528">
    <property type="entry name" value="BPD_transp_1"/>
    <property type="match status" value="1"/>
</dbReference>
<dbReference type="PANTHER" id="PTHR30193:SF37">
    <property type="entry name" value="INNER MEMBRANE ABC TRANSPORTER PERMEASE PROTEIN YCJO"/>
    <property type="match status" value="1"/>
</dbReference>
<dbReference type="RefSeq" id="WP_132382368.1">
    <property type="nucleotide sequence ID" value="NZ_DAIPCY010000067.1"/>
</dbReference>
<keyword evidence="5 7" id="KW-1133">Transmembrane helix</keyword>
<keyword evidence="4 7" id="KW-0812">Transmembrane</keyword>
<dbReference type="Proteomes" id="UP000295726">
    <property type="component" value="Unassembled WGS sequence"/>
</dbReference>
<sequence>MKRKQGRVAALFLLPYMIVFTVFRLGPSIAGLFIGFMKWNIAGIPRFAGLENFKRLFTDQYFMISLWNTFKFFILTLPPLIIFSLLLALLLNQKMRFKSVGRVVSIIPFVLIPAVVGIIWTWMYDNNFGILNYYLKEMGQSKIQWLTSEKVALVSVAVVVIWTYLGYNMVLFLAGLQGIPHDLYEAAEIDGATKVQTFFKITCPLLKPVASMVITLTLVNTVQLFDQIYVMTAGGPGTSTLTMVQYLYTTAFQNYDLGYGSAIEVAILLILVVLIKLQNSILKVDEEA</sequence>
<reference evidence="9 10" key="1">
    <citation type="submission" date="2019-03" db="EMBL/GenBank/DDBJ databases">
        <title>Genomic Encyclopedia of Type Strains, Phase IV (KMG-IV): sequencing the most valuable type-strain genomes for metagenomic binning, comparative biology and taxonomic classification.</title>
        <authorList>
            <person name="Goeker M."/>
        </authorList>
    </citation>
    <scope>NUCLEOTIDE SEQUENCE [LARGE SCALE GENOMIC DNA]</scope>
    <source>
        <strain evidence="9 10">DSM 29489</strain>
    </source>
</reference>
<evidence type="ECO:0000256" key="4">
    <source>
        <dbReference type="ARBA" id="ARBA00022692"/>
    </source>
</evidence>
<dbReference type="SUPFAM" id="SSF161098">
    <property type="entry name" value="MetI-like"/>
    <property type="match status" value="1"/>
</dbReference>
<feature type="transmembrane region" description="Helical" evidence="7">
    <location>
        <begin position="103"/>
        <end position="123"/>
    </location>
</feature>
<accession>A0A4R3K3U6</accession>
<dbReference type="OrthoDB" id="42615at2"/>
<dbReference type="CDD" id="cd06261">
    <property type="entry name" value="TM_PBP2"/>
    <property type="match status" value="1"/>
</dbReference>
<dbReference type="InterPro" id="IPR051393">
    <property type="entry name" value="ABC_transporter_permease"/>
</dbReference>
<feature type="transmembrane region" description="Helical" evidence="7">
    <location>
        <begin position="257"/>
        <end position="275"/>
    </location>
</feature>